<name>A0A1I8A7C0_9BILA</name>
<organism evidence="1 2">
    <name type="scientific">Steinernema glaseri</name>
    <dbReference type="NCBI Taxonomy" id="37863"/>
    <lineage>
        <taxon>Eukaryota</taxon>
        <taxon>Metazoa</taxon>
        <taxon>Ecdysozoa</taxon>
        <taxon>Nematoda</taxon>
        <taxon>Chromadorea</taxon>
        <taxon>Rhabditida</taxon>
        <taxon>Tylenchina</taxon>
        <taxon>Panagrolaimomorpha</taxon>
        <taxon>Strongyloidoidea</taxon>
        <taxon>Steinernematidae</taxon>
        <taxon>Steinernema</taxon>
    </lineage>
</organism>
<dbReference type="AlphaFoldDB" id="A0A1I8A7C0"/>
<dbReference type="WBParaSite" id="L893_g33582.t1">
    <property type="protein sequence ID" value="L893_g33582.t1"/>
    <property type="gene ID" value="L893_g33582"/>
</dbReference>
<dbReference type="Gene3D" id="1.10.510.10">
    <property type="entry name" value="Transferase(Phosphotransferase) domain 1"/>
    <property type="match status" value="1"/>
</dbReference>
<protein>
    <submittedName>
        <fullName evidence="2">[Acyl-carrier-protein] phosphodiesterase</fullName>
    </submittedName>
</protein>
<evidence type="ECO:0000313" key="2">
    <source>
        <dbReference type="WBParaSite" id="L893_g33582.t1"/>
    </source>
</evidence>
<dbReference type="Pfam" id="PF12330">
    <property type="entry name" value="Haspin_kinase"/>
    <property type="match status" value="1"/>
</dbReference>
<accession>A0A1I8A7C0</accession>
<proteinExistence type="predicted"/>
<evidence type="ECO:0000313" key="1">
    <source>
        <dbReference type="Proteomes" id="UP000095287"/>
    </source>
</evidence>
<reference evidence="2" key="1">
    <citation type="submission" date="2016-11" db="UniProtKB">
        <authorList>
            <consortium name="WormBaseParasite"/>
        </authorList>
    </citation>
    <scope>IDENTIFICATION</scope>
</reference>
<sequence>MMREANEGVWRNFHEYNNLLWMHYLSTKLFEKQKRLLKKFDTATKGMLKCNYSSISEYIISDDFAPIFSLVDQN</sequence>
<dbReference type="Proteomes" id="UP000095287">
    <property type="component" value="Unplaced"/>
</dbReference>
<keyword evidence="1" id="KW-1185">Reference proteome</keyword>